<dbReference type="InterPro" id="IPR001128">
    <property type="entry name" value="Cyt_P450"/>
</dbReference>
<reference evidence="14" key="1">
    <citation type="journal article" date="2017" name="Nat. Ecol. Evol.">
        <title>Genome expansion and lineage-specific genetic innovations in the forest pathogenic fungi Armillaria.</title>
        <authorList>
            <person name="Sipos G."/>
            <person name="Prasanna A.N."/>
            <person name="Walter M.C."/>
            <person name="O'Connor E."/>
            <person name="Balint B."/>
            <person name="Krizsan K."/>
            <person name="Kiss B."/>
            <person name="Hess J."/>
            <person name="Varga T."/>
            <person name="Slot J."/>
            <person name="Riley R."/>
            <person name="Boka B."/>
            <person name="Rigling D."/>
            <person name="Barry K."/>
            <person name="Lee J."/>
            <person name="Mihaltcheva S."/>
            <person name="LaButti K."/>
            <person name="Lipzen A."/>
            <person name="Waldron R."/>
            <person name="Moloney N.M."/>
            <person name="Sperisen C."/>
            <person name="Kredics L."/>
            <person name="Vagvoelgyi C."/>
            <person name="Patrignani A."/>
            <person name="Fitzpatrick D."/>
            <person name="Nagy I."/>
            <person name="Doyle S."/>
            <person name="Anderson J.B."/>
            <person name="Grigoriev I.V."/>
            <person name="Gueldener U."/>
            <person name="Muensterkoetter M."/>
            <person name="Nagy L.G."/>
        </authorList>
    </citation>
    <scope>NUCLEOTIDE SEQUENCE [LARGE SCALE GENOMIC DNA]</scope>
    <source>
        <strain evidence="14">28-4</strain>
    </source>
</reference>
<evidence type="ECO:0000313" key="13">
    <source>
        <dbReference type="EMBL" id="PBK64200.1"/>
    </source>
</evidence>
<keyword evidence="9" id="KW-0560">Oxidoreductase</keyword>
<accession>A0A2H3B3D9</accession>
<dbReference type="GO" id="GO:0004497">
    <property type="term" value="F:monooxygenase activity"/>
    <property type="evidence" value="ECO:0007669"/>
    <property type="project" value="UniProtKB-KW"/>
</dbReference>
<dbReference type="PRINTS" id="PR00385">
    <property type="entry name" value="P450"/>
</dbReference>
<name>A0A2H3B3D9_9AGAR</name>
<dbReference type="Proteomes" id="UP000218334">
    <property type="component" value="Unassembled WGS sequence"/>
</dbReference>
<keyword evidence="6" id="KW-0812">Transmembrane</keyword>
<dbReference type="GO" id="GO:0020037">
    <property type="term" value="F:heme binding"/>
    <property type="evidence" value="ECO:0007669"/>
    <property type="project" value="InterPro"/>
</dbReference>
<dbReference type="InterPro" id="IPR050121">
    <property type="entry name" value="Cytochrome_P450_monoxygenase"/>
</dbReference>
<evidence type="ECO:0000256" key="8">
    <source>
        <dbReference type="ARBA" id="ARBA00022989"/>
    </source>
</evidence>
<evidence type="ECO:0000313" key="14">
    <source>
        <dbReference type="Proteomes" id="UP000218334"/>
    </source>
</evidence>
<protein>
    <submittedName>
        <fullName evidence="13">Cytochrome P450</fullName>
    </submittedName>
</protein>
<evidence type="ECO:0000256" key="2">
    <source>
        <dbReference type="ARBA" id="ARBA00004370"/>
    </source>
</evidence>
<evidence type="ECO:0000256" key="1">
    <source>
        <dbReference type="ARBA" id="ARBA00001971"/>
    </source>
</evidence>
<evidence type="ECO:0000256" key="7">
    <source>
        <dbReference type="ARBA" id="ARBA00022723"/>
    </source>
</evidence>
<keyword evidence="8" id="KW-1133">Transmembrane helix</keyword>
<keyword evidence="10" id="KW-0408">Iron</keyword>
<dbReference type="SUPFAM" id="SSF48264">
    <property type="entry name" value="Cytochrome P450"/>
    <property type="match status" value="1"/>
</dbReference>
<evidence type="ECO:0000256" key="11">
    <source>
        <dbReference type="ARBA" id="ARBA00023033"/>
    </source>
</evidence>
<keyword evidence="12" id="KW-0472">Membrane</keyword>
<keyword evidence="5" id="KW-0349">Heme</keyword>
<evidence type="ECO:0000256" key="3">
    <source>
        <dbReference type="ARBA" id="ARBA00004721"/>
    </source>
</evidence>
<organism evidence="13 14">
    <name type="scientific">Armillaria solidipes</name>
    <dbReference type="NCBI Taxonomy" id="1076256"/>
    <lineage>
        <taxon>Eukaryota</taxon>
        <taxon>Fungi</taxon>
        <taxon>Dikarya</taxon>
        <taxon>Basidiomycota</taxon>
        <taxon>Agaricomycotina</taxon>
        <taxon>Agaricomycetes</taxon>
        <taxon>Agaricomycetidae</taxon>
        <taxon>Agaricales</taxon>
        <taxon>Marasmiineae</taxon>
        <taxon>Physalacriaceae</taxon>
        <taxon>Armillaria</taxon>
    </lineage>
</organism>
<comment type="pathway">
    <text evidence="3">Secondary metabolite biosynthesis; terpenoid biosynthesis.</text>
</comment>
<dbReference type="PANTHER" id="PTHR24305:SF166">
    <property type="entry name" value="CYTOCHROME P450 12A4, MITOCHONDRIAL-RELATED"/>
    <property type="match status" value="1"/>
</dbReference>
<dbReference type="STRING" id="1076256.A0A2H3B3D9"/>
<keyword evidence="14" id="KW-1185">Reference proteome</keyword>
<proteinExistence type="inferred from homology"/>
<comment type="cofactor">
    <cofactor evidence="1">
        <name>heme</name>
        <dbReference type="ChEBI" id="CHEBI:30413"/>
    </cofactor>
</comment>
<evidence type="ECO:0000256" key="10">
    <source>
        <dbReference type="ARBA" id="ARBA00023004"/>
    </source>
</evidence>
<dbReference type="Gene3D" id="1.10.630.10">
    <property type="entry name" value="Cytochrome P450"/>
    <property type="match status" value="1"/>
</dbReference>
<dbReference type="PANTHER" id="PTHR24305">
    <property type="entry name" value="CYTOCHROME P450"/>
    <property type="match status" value="1"/>
</dbReference>
<dbReference type="GO" id="GO:0016705">
    <property type="term" value="F:oxidoreductase activity, acting on paired donors, with incorporation or reduction of molecular oxygen"/>
    <property type="evidence" value="ECO:0007669"/>
    <property type="project" value="InterPro"/>
</dbReference>
<evidence type="ECO:0000256" key="5">
    <source>
        <dbReference type="ARBA" id="ARBA00022617"/>
    </source>
</evidence>
<dbReference type="GO" id="GO:0016020">
    <property type="term" value="C:membrane"/>
    <property type="evidence" value="ECO:0007669"/>
    <property type="project" value="UniProtKB-SubCell"/>
</dbReference>
<comment type="similarity">
    <text evidence="4">Belongs to the cytochrome P450 family.</text>
</comment>
<keyword evidence="7" id="KW-0479">Metal-binding</keyword>
<dbReference type="EMBL" id="KZ293453">
    <property type="protein sequence ID" value="PBK64200.1"/>
    <property type="molecule type" value="Genomic_DNA"/>
</dbReference>
<evidence type="ECO:0000256" key="6">
    <source>
        <dbReference type="ARBA" id="ARBA00022692"/>
    </source>
</evidence>
<keyword evidence="11" id="KW-0503">Monooxygenase</keyword>
<comment type="subcellular location">
    <subcellularLocation>
        <location evidence="2">Membrane</location>
    </subcellularLocation>
</comment>
<dbReference type="AlphaFoldDB" id="A0A2H3B3D9"/>
<evidence type="ECO:0000256" key="4">
    <source>
        <dbReference type="ARBA" id="ARBA00010617"/>
    </source>
</evidence>
<evidence type="ECO:0000256" key="12">
    <source>
        <dbReference type="ARBA" id="ARBA00023136"/>
    </source>
</evidence>
<evidence type="ECO:0000256" key="9">
    <source>
        <dbReference type="ARBA" id="ARBA00023002"/>
    </source>
</evidence>
<dbReference type="InterPro" id="IPR036396">
    <property type="entry name" value="Cyt_P450_sf"/>
</dbReference>
<gene>
    <name evidence="13" type="ORF">ARMSODRAFT_979321</name>
</gene>
<dbReference type="GO" id="GO:0005506">
    <property type="term" value="F:iron ion binding"/>
    <property type="evidence" value="ECO:0007669"/>
    <property type="project" value="InterPro"/>
</dbReference>
<sequence length="588" mass="64899">MSPSALVNTTESTICEVHTLIKTQTTQTRSVRERTTGMYDSHCCCPTELTSNLAFGDAGAAMEEHMELFFDLSTGAEVNNWVNQKSTRLSEVDVSQDHLKAPAAPPRLSHSGTASGLNINLYGCSNVLAALVRHFGGTQRSTSKYQWVSIHDRKYLEIVKQLVCDPKALGHVFHPSCPYPKSNDFVFILGLFTGKGVGVVVGEPHQRQRKILNPAFSSVQLRNSQVIFQQCSDKLVNGIKGSLTGLDDTVNVLDWTSKVSLDIIGLASFRYDFSSLDGQETELGQAMKHLFTASQANISALELILVALVRMLPDSVLGLLQLISTREIRQIASVGNVAKKTAREVIANHSKMQTLDDNRDVVNLLARARSAGKMQDDEIEAQLMTFVAAGYETSSTSLSWMLYELAMHPEHQSIIRTELKQSNDYDSMPFFNAAIKETLRLYPIGHSLIRTAPHDDVLPLSGGKTLAIPKGQTLVFFHLSGETTRKSGTQLGFLITLCLYLWVLDPVRASGNCLRRLTFPTSRLLILIQLLVMEMQTILANLIRHFEFSLPEGGVEILQFPSSPVVVPIVKGEAHLGSQVPLRVRVLE</sequence>
<dbReference type="Pfam" id="PF00067">
    <property type="entry name" value="p450"/>
    <property type="match status" value="1"/>
</dbReference>